<comment type="caution">
    <text evidence="2">The sequence shown here is derived from an EMBL/GenBank/DDBJ whole genome shotgun (WGS) entry which is preliminary data.</text>
</comment>
<dbReference type="EMBL" id="JAHHHN010000004">
    <property type="protein sequence ID" value="MBW4561342.1"/>
    <property type="molecule type" value="Genomic_DNA"/>
</dbReference>
<keyword evidence="1" id="KW-0472">Membrane</keyword>
<reference evidence="2" key="2">
    <citation type="journal article" date="2022" name="Microbiol. Resour. Announc.">
        <title>Metagenome Sequencing to Explore Phylogenomics of Terrestrial Cyanobacteria.</title>
        <authorList>
            <person name="Ward R.D."/>
            <person name="Stajich J.E."/>
            <person name="Johansen J.R."/>
            <person name="Huntemann M."/>
            <person name="Clum A."/>
            <person name="Foster B."/>
            <person name="Foster B."/>
            <person name="Roux S."/>
            <person name="Palaniappan K."/>
            <person name="Varghese N."/>
            <person name="Mukherjee S."/>
            <person name="Reddy T.B.K."/>
            <person name="Daum C."/>
            <person name="Copeland A."/>
            <person name="Chen I.A."/>
            <person name="Ivanova N.N."/>
            <person name="Kyrpides N.C."/>
            <person name="Shapiro N."/>
            <person name="Eloe-Fadrosh E.A."/>
            <person name="Pietrasiak N."/>
        </authorList>
    </citation>
    <scope>NUCLEOTIDE SEQUENCE</scope>
    <source>
        <strain evidence="2">JT2-VF2</strain>
    </source>
</reference>
<gene>
    <name evidence="2" type="ORF">KME32_09305</name>
</gene>
<protein>
    <submittedName>
        <fullName evidence="2">Uncharacterized protein</fullName>
    </submittedName>
</protein>
<name>A0A951PYN9_9NOST</name>
<evidence type="ECO:0000313" key="2">
    <source>
        <dbReference type="EMBL" id="MBW4561342.1"/>
    </source>
</evidence>
<dbReference type="Proteomes" id="UP000715781">
    <property type="component" value="Unassembled WGS sequence"/>
</dbReference>
<evidence type="ECO:0000256" key="1">
    <source>
        <dbReference type="SAM" id="Phobius"/>
    </source>
</evidence>
<feature type="transmembrane region" description="Helical" evidence="1">
    <location>
        <begin position="12"/>
        <end position="31"/>
    </location>
</feature>
<evidence type="ECO:0000313" key="3">
    <source>
        <dbReference type="Proteomes" id="UP000715781"/>
    </source>
</evidence>
<organism evidence="2 3">
    <name type="scientific">Mojavia pulchra JT2-VF2</name>
    <dbReference type="NCBI Taxonomy" id="287848"/>
    <lineage>
        <taxon>Bacteria</taxon>
        <taxon>Bacillati</taxon>
        <taxon>Cyanobacteriota</taxon>
        <taxon>Cyanophyceae</taxon>
        <taxon>Nostocales</taxon>
        <taxon>Nostocaceae</taxon>
    </lineage>
</organism>
<keyword evidence="1" id="KW-1133">Transmembrane helix</keyword>
<sequence>MRGLITPSVIENFTVGIVTSVVTAVVVWLWGKIRASQILNRKSAFFGISPKENCLLVINHDPRNQNSVTHGDVETLIEIAKLVAEIHGKLVIARFDRILEPAGETTEFCIGGPDSNERTKVHLENFLQGIYINPYMPDDPDNIAFVTKEKKYRFVNNKDEHAILARFYPESDSYPVILICGQTSKGNRGAVHYLNKNYDSYLRQKFGNKKPFCLILKLQSPLTYGVKAVHLVKDITEIAFIPFTHQ</sequence>
<accession>A0A951PYN9</accession>
<dbReference type="AlphaFoldDB" id="A0A951PYN9"/>
<keyword evidence="1" id="KW-0812">Transmembrane</keyword>
<reference evidence="2" key="1">
    <citation type="submission" date="2021-05" db="EMBL/GenBank/DDBJ databases">
        <authorList>
            <person name="Pietrasiak N."/>
            <person name="Ward R."/>
            <person name="Stajich J.E."/>
            <person name="Kurbessoian T."/>
        </authorList>
    </citation>
    <scope>NUCLEOTIDE SEQUENCE</scope>
    <source>
        <strain evidence="2">JT2-VF2</strain>
    </source>
</reference>
<proteinExistence type="predicted"/>